<name>A0A1G9PEE8_9ACTN</name>
<evidence type="ECO:0000313" key="1">
    <source>
        <dbReference type="EMBL" id="SDL97129.1"/>
    </source>
</evidence>
<dbReference type="RefSeq" id="WP_091215155.1">
    <property type="nucleotide sequence ID" value="NZ_FNHE01000003.1"/>
</dbReference>
<accession>A0A1G9PEE8</accession>
<proteinExistence type="predicted"/>
<keyword evidence="2" id="KW-1185">Reference proteome</keyword>
<reference evidence="2" key="1">
    <citation type="submission" date="2016-10" db="EMBL/GenBank/DDBJ databases">
        <authorList>
            <person name="Varghese N."/>
            <person name="Submissions S."/>
        </authorList>
    </citation>
    <scope>NUCLEOTIDE SEQUENCE [LARGE SCALE GENOMIC DNA]</scope>
    <source>
        <strain evidence="2">DSM 45419</strain>
    </source>
</reference>
<dbReference type="EMBL" id="FNHE01000003">
    <property type="protein sequence ID" value="SDL97129.1"/>
    <property type="molecule type" value="Genomic_DNA"/>
</dbReference>
<gene>
    <name evidence="1" type="ORF">SAMN05660642_01191</name>
</gene>
<evidence type="ECO:0000313" key="2">
    <source>
        <dbReference type="Proteomes" id="UP000198680"/>
    </source>
</evidence>
<sequence length="100" mass="10937">MADDDLQRLVQRRLMELSSSAQAASRRAQWAIAPETIARIAAGRHSGMVSERLAAALARALDVPENRVRRVVGLPLVEDSRADVCTGPHLRVVRDDGRLA</sequence>
<dbReference type="AlphaFoldDB" id="A0A1G9PEE8"/>
<dbReference type="STRING" id="1137991.SAMN05660642_01191"/>
<dbReference type="Proteomes" id="UP000198680">
    <property type="component" value="Unassembled WGS sequence"/>
</dbReference>
<organism evidence="1 2">
    <name type="scientific">Geodermatophilus siccatus</name>
    <dbReference type="NCBI Taxonomy" id="1137991"/>
    <lineage>
        <taxon>Bacteria</taxon>
        <taxon>Bacillati</taxon>
        <taxon>Actinomycetota</taxon>
        <taxon>Actinomycetes</taxon>
        <taxon>Geodermatophilales</taxon>
        <taxon>Geodermatophilaceae</taxon>
        <taxon>Geodermatophilus</taxon>
    </lineage>
</organism>
<dbReference type="OrthoDB" id="5197347at2"/>
<evidence type="ECO:0008006" key="3">
    <source>
        <dbReference type="Google" id="ProtNLM"/>
    </source>
</evidence>
<protein>
    <recommendedName>
        <fullName evidence="3">Helix-turn-helix domain-containing protein</fullName>
    </recommendedName>
</protein>